<dbReference type="SUPFAM" id="SSF81631">
    <property type="entry name" value="PAP/OAS1 substrate-binding domain"/>
    <property type="match status" value="1"/>
</dbReference>
<reference evidence="1 2" key="1">
    <citation type="submission" date="2024-08" db="EMBL/GenBank/DDBJ databases">
        <authorList>
            <person name="Cucini C."/>
            <person name="Frati F."/>
        </authorList>
    </citation>
    <scope>NUCLEOTIDE SEQUENCE [LARGE SCALE GENOMIC DNA]</scope>
</reference>
<keyword evidence="2" id="KW-1185">Reference proteome</keyword>
<evidence type="ECO:0008006" key="3">
    <source>
        <dbReference type="Google" id="ProtNLM"/>
    </source>
</evidence>
<dbReference type="Proteomes" id="UP001642540">
    <property type="component" value="Unassembled WGS sequence"/>
</dbReference>
<proteinExistence type="predicted"/>
<comment type="caution">
    <text evidence="1">The sequence shown here is derived from an EMBL/GenBank/DDBJ whole genome shotgun (WGS) entry which is preliminary data.</text>
</comment>
<evidence type="ECO:0000313" key="2">
    <source>
        <dbReference type="Proteomes" id="UP001642540"/>
    </source>
</evidence>
<name>A0ABP1S038_9HEXA</name>
<organism evidence="1 2">
    <name type="scientific">Orchesella dallaii</name>
    <dbReference type="NCBI Taxonomy" id="48710"/>
    <lineage>
        <taxon>Eukaryota</taxon>
        <taxon>Metazoa</taxon>
        <taxon>Ecdysozoa</taxon>
        <taxon>Arthropoda</taxon>
        <taxon>Hexapoda</taxon>
        <taxon>Collembola</taxon>
        <taxon>Entomobryomorpha</taxon>
        <taxon>Entomobryoidea</taxon>
        <taxon>Orchesellidae</taxon>
        <taxon>Orchesellinae</taxon>
        <taxon>Orchesella</taxon>
    </lineage>
</organism>
<gene>
    <name evidence="1" type="ORF">ODALV1_LOCUS28227</name>
</gene>
<dbReference type="EMBL" id="CAXLJM020000135">
    <property type="protein sequence ID" value="CAL8140292.1"/>
    <property type="molecule type" value="Genomic_DNA"/>
</dbReference>
<protein>
    <recommendedName>
        <fullName evidence="3">PAP-associated domain-containing protein</fullName>
    </recommendedName>
</protein>
<sequence length="318" mass="36614">MKSKYGKHLTDIHANLEEFPPVQNGSIGNLFVGIPHIIKTTVTDQSFKFRQDFLCAKTYLVFSMVSVPAALFPEIQACRLVAYYCSFDSRIKPLITVIRYWAKINGIQLANSNDVSHKRAPDPAALDWLVVFFLCHKMKILPTPREVTERPHPKFSWSNFDIGFSFDLNFAKTFSDRYKEPTKERHSLNTFHLAIKFFKFYSKELRLVTGRKITLNTRDGEIIETKEFGGYLRDIPSKLPLEERQMAKKGKNIGIVAEMAINLLHPLYPAHGFSICDKNFVKTVCPAMERTGKKLKRALDFYKKGQQFDIKLVLQVIL</sequence>
<dbReference type="Gene3D" id="1.10.1410.10">
    <property type="match status" value="1"/>
</dbReference>
<evidence type="ECO:0000313" key="1">
    <source>
        <dbReference type="EMBL" id="CAL8140292.1"/>
    </source>
</evidence>
<accession>A0ABP1S038</accession>